<keyword evidence="2" id="KW-1185">Reference proteome</keyword>
<sequence length="112" mass="13392">NNWNTSNMKNMNSIFSGCESFNQSIEDWKINKTCIIDNIFENAVSFKNIKSILNIYFIARGNHKKKLLSMLEKCNIKEVYTESIKYYKLKDFIKKLENVYYDELKELIDKKK</sequence>
<reference evidence="1 2" key="1">
    <citation type="journal article" date="2019" name="Anaerobe">
        <title>Brachyspira catarrhinii sp. nov., an anaerobic intestinal spirochaete isolated from vervet monkeys may have been misidentified as Brachyspira aalborgi in previous studies.</title>
        <authorList>
            <person name="Phillips N.D."/>
            <person name="La T."/>
            <person name="Hampson D.J."/>
        </authorList>
    </citation>
    <scope>NUCLEOTIDE SEQUENCE [LARGE SCALE GENOMIC DNA]</scope>
    <source>
        <strain evidence="1 2">Z12</strain>
    </source>
</reference>
<feature type="non-terminal residue" evidence="1">
    <location>
        <position position="1"/>
    </location>
</feature>
<evidence type="ECO:0000313" key="1">
    <source>
        <dbReference type="EMBL" id="TKZ22291.1"/>
    </source>
</evidence>
<comment type="caution">
    <text evidence="1">The sequence shown here is derived from an EMBL/GenBank/DDBJ whole genome shotgun (WGS) entry which is preliminary data.</text>
</comment>
<proteinExistence type="predicted"/>
<evidence type="ECO:0000313" key="2">
    <source>
        <dbReference type="Proteomes" id="UP000310168"/>
    </source>
</evidence>
<organism evidence="1 2">
    <name type="scientific">Brachyspira catarrhinii</name>
    <dbReference type="NCBI Taxonomy" id="2528966"/>
    <lineage>
        <taxon>Bacteria</taxon>
        <taxon>Pseudomonadati</taxon>
        <taxon>Spirochaetota</taxon>
        <taxon>Spirochaetia</taxon>
        <taxon>Brachyspirales</taxon>
        <taxon>Brachyspiraceae</taxon>
        <taxon>Brachyspira</taxon>
    </lineage>
</organism>
<dbReference type="Pfam" id="PF03382">
    <property type="entry name" value="DUF285"/>
    <property type="match status" value="1"/>
</dbReference>
<name>A0ABY2TLQ5_9SPIR</name>
<dbReference type="InterPro" id="IPR005046">
    <property type="entry name" value="DUF285"/>
</dbReference>
<dbReference type="Proteomes" id="UP000310168">
    <property type="component" value="Unassembled WGS sequence"/>
</dbReference>
<dbReference type="EMBL" id="SJDU01000775">
    <property type="protein sequence ID" value="TKZ22291.1"/>
    <property type="molecule type" value="Genomic_DNA"/>
</dbReference>
<accession>A0ABY2TLQ5</accession>
<dbReference type="RefSeq" id="WP_137999488.1">
    <property type="nucleotide sequence ID" value="NZ_SJDU01000775.1"/>
</dbReference>
<gene>
    <name evidence="1" type="ORF">EZH24_13415</name>
</gene>
<protein>
    <submittedName>
        <fullName evidence="1">BspA family leucine-rich repeat surface protein</fullName>
    </submittedName>
</protein>